<evidence type="ECO:0000313" key="1">
    <source>
        <dbReference type="EMBL" id="GIY03788.1"/>
    </source>
</evidence>
<gene>
    <name evidence="1" type="ORF">CDAR_79631</name>
</gene>
<name>A0AAV4Q1I1_9ARAC</name>
<dbReference type="AlphaFoldDB" id="A0AAV4Q1I1"/>
<accession>A0AAV4Q1I1</accession>
<dbReference type="EMBL" id="BPLQ01003841">
    <property type="protein sequence ID" value="GIY03788.1"/>
    <property type="molecule type" value="Genomic_DNA"/>
</dbReference>
<feature type="non-terminal residue" evidence="1">
    <location>
        <position position="1"/>
    </location>
</feature>
<evidence type="ECO:0000313" key="2">
    <source>
        <dbReference type="Proteomes" id="UP001054837"/>
    </source>
</evidence>
<dbReference type="Proteomes" id="UP001054837">
    <property type="component" value="Unassembled WGS sequence"/>
</dbReference>
<proteinExistence type="predicted"/>
<organism evidence="1 2">
    <name type="scientific">Caerostris darwini</name>
    <dbReference type="NCBI Taxonomy" id="1538125"/>
    <lineage>
        <taxon>Eukaryota</taxon>
        <taxon>Metazoa</taxon>
        <taxon>Ecdysozoa</taxon>
        <taxon>Arthropoda</taxon>
        <taxon>Chelicerata</taxon>
        <taxon>Arachnida</taxon>
        <taxon>Araneae</taxon>
        <taxon>Araneomorphae</taxon>
        <taxon>Entelegynae</taxon>
        <taxon>Araneoidea</taxon>
        <taxon>Araneidae</taxon>
        <taxon>Caerostris</taxon>
    </lineage>
</organism>
<comment type="caution">
    <text evidence="1">The sequence shown here is derived from an EMBL/GenBank/DDBJ whole genome shotgun (WGS) entry which is preliminary data.</text>
</comment>
<protein>
    <submittedName>
        <fullName evidence="1">Uncharacterized protein</fullName>
    </submittedName>
</protein>
<reference evidence="1 2" key="1">
    <citation type="submission" date="2021-06" db="EMBL/GenBank/DDBJ databases">
        <title>Caerostris darwini draft genome.</title>
        <authorList>
            <person name="Kono N."/>
            <person name="Arakawa K."/>
        </authorList>
    </citation>
    <scope>NUCLEOTIDE SEQUENCE [LARGE SCALE GENOMIC DNA]</scope>
</reference>
<sequence>THLQIVTYHLMIPQMLLQTVSRIIFDSPDASADCSLLFVDSPDASADCFHPR</sequence>
<keyword evidence="2" id="KW-1185">Reference proteome</keyword>